<sequence length="74" mass="8207">MPTDEVEIWWADQSDSPLNLQDWLRTHGESRDHDGNLITTGGVEAHYPEDEGGSIVVNPKVDGMSEVGLNSSWK</sequence>
<accession>A0A6G4TVL4</accession>
<name>A0A6G4TVL4_9ACTN</name>
<evidence type="ECO:0000313" key="3">
    <source>
        <dbReference type="Proteomes" id="UP000481583"/>
    </source>
</evidence>
<feature type="region of interest" description="Disordered" evidence="1">
    <location>
        <begin position="44"/>
        <end position="74"/>
    </location>
</feature>
<proteinExistence type="predicted"/>
<gene>
    <name evidence="2" type="ORF">G5C51_08015</name>
</gene>
<comment type="caution">
    <text evidence="2">The sequence shown here is derived from an EMBL/GenBank/DDBJ whole genome shotgun (WGS) entry which is preliminary data.</text>
</comment>
<protein>
    <submittedName>
        <fullName evidence="2">Uncharacterized protein</fullName>
    </submittedName>
</protein>
<organism evidence="2 3">
    <name type="scientific">Streptomyces coryli</name>
    <dbReference type="NCBI Taxonomy" id="1128680"/>
    <lineage>
        <taxon>Bacteria</taxon>
        <taxon>Bacillati</taxon>
        <taxon>Actinomycetota</taxon>
        <taxon>Actinomycetes</taxon>
        <taxon>Kitasatosporales</taxon>
        <taxon>Streptomycetaceae</taxon>
        <taxon>Streptomyces</taxon>
    </lineage>
</organism>
<dbReference type="Proteomes" id="UP000481583">
    <property type="component" value="Unassembled WGS sequence"/>
</dbReference>
<evidence type="ECO:0000313" key="2">
    <source>
        <dbReference type="EMBL" id="NGN63853.1"/>
    </source>
</evidence>
<reference evidence="2 3" key="1">
    <citation type="submission" date="2020-02" db="EMBL/GenBank/DDBJ databases">
        <title>Whole-genome analyses of novel actinobacteria.</title>
        <authorList>
            <person name="Sahin N."/>
        </authorList>
    </citation>
    <scope>NUCLEOTIDE SEQUENCE [LARGE SCALE GENOMIC DNA]</scope>
    <source>
        <strain evidence="2 3">A7024</strain>
    </source>
</reference>
<dbReference type="RefSeq" id="WP_165234015.1">
    <property type="nucleotide sequence ID" value="NZ_JAAKZV010000022.1"/>
</dbReference>
<keyword evidence="3" id="KW-1185">Reference proteome</keyword>
<dbReference type="EMBL" id="JAAKZV010000022">
    <property type="protein sequence ID" value="NGN63853.1"/>
    <property type="molecule type" value="Genomic_DNA"/>
</dbReference>
<evidence type="ECO:0000256" key="1">
    <source>
        <dbReference type="SAM" id="MobiDB-lite"/>
    </source>
</evidence>
<dbReference type="AlphaFoldDB" id="A0A6G4TVL4"/>